<protein>
    <recommendedName>
        <fullName evidence="2">histidine kinase</fullName>
        <ecNumber evidence="2">2.7.13.3</ecNumber>
    </recommendedName>
</protein>
<dbReference type="InterPro" id="IPR000014">
    <property type="entry name" value="PAS"/>
</dbReference>
<comment type="catalytic activity">
    <reaction evidence="1">
        <text>ATP + protein L-histidine = ADP + protein N-phospho-L-histidine.</text>
        <dbReference type="EC" id="2.7.13.3"/>
    </reaction>
</comment>
<evidence type="ECO:0000256" key="3">
    <source>
        <dbReference type="ARBA" id="ARBA00022553"/>
    </source>
</evidence>
<dbReference type="Gene3D" id="3.30.565.10">
    <property type="entry name" value="Histidine kinase-like ATPase, C-terminal domain"/>
    <property type="match status" value="1"/>
</dbReference>
<keyword evidence="7" id="KW-0175">Coiled coil</keyword>
<keyword evidence="13" id="KW-1185">Reference proteome</keyword>
<feature type="domain" description="PAC" evidence="10">
    <location>
        <begin position="1275"/>
        <end position="1339"/>
    </location>
</feature>
<accession>A0ABV4WPL1</accession>
<dbReference type="InterPro" id="IPR013655">
    <property type="entry name" value="PAS_fold_3"/>
</dbReference>
<evidence type="ECO:0000256" key="1">
    <source>
        <dbReference type="ARBA" id="ARBA00000085"/>
    </source>
</evidence>
<feature type="coiled-coil region" evidence="7">
    <location>
        <begin position="814"/>
        <end position="841"/>
    </location>
</feature>
<keyword evidence="5" id="KW-0418">Kinase</keyword>
<dbReference type="Proteomes" id="UP001576780">
    <property type="component" value="Unassembled WGS sequence"/>
</dbReference>
<dbReference type="Pfam" id="PF02518">
    <property type="entry name" value="HATPase_c"/>
    <property type="match status" value="1"/>
</dbReference>
<dbReference type="InterPro" id="IPR046342">
    <property type="entry name" value="CBS_dom_sf"/>
</dbReference>
<evidence type="ECO:0000259" key="10">
    <source>
        <dbReference type="PROSITE" id="PS50113"/>
    </source>
</evidence>
<dbReference type="SUPFAM" id="SSF55874">
    <property type="entry name" value="ATPase domain of HSP90 chaperone/DNA topoisomerase II/histidine kinase"/>
    <property type="match status" value="1"/>
</dbReference>
<dbReference type="SMART" id="SM00086">
    <property type="entry name" value="PAC"/>
    <property type="match status" value="7"/>
</dbReference>
<dbReference type="Pfam" id="PF08448">
    <property type="entry name" value="PAS_4"/>
    <property type="match status" value="4"/>
</dbReference>
<dbReference type="SUPFAM" id="SSF55781">
    <property type="entry name" value="GAF domain-like"/>
    <property type="match status" value="1"/>
</dbReference>
<dbReference type="SMART" id="SM00091">
    <property type="entry name" value="PAS"/>
    <property type="match status" value="9"/>
</dbReference>
<dbReference type="NCBIfam" id="TIGR00229">
    <property type="entry name" value="sensory_box"/>
    <property type="match status" value="8"/>
</dbReference>
<sequence>MNKSMEYNNLWLNLPKLEQAINRHPTLIAADTLLLDVISLMGFSRSNQSVVTGRSLLEENQETEILQNPRCNYVVVMENDRVLGLFTDRNLLELILSGVQQNQQIKIADLITKPLINLPISQAESIFTPLLLFKQYKINYLPVINDREELLGIVTPATILQGLKLTNLLKLGSVGEVMNTEVLSVDRATSIRKIAQLIIENSVNSVVITAEREPEKIVPIGVVTEQQIVQAWTLGMDITQTPASLIMRRLGELNPTNSLLYAYQQMQNDRIDILLVSEGQSEFLGGKWGIITAMELLRSLEPMQIYRRLKRTQQFVQQLQIEKAQLLSRRNAELTGQVQQQTEKLRQESEKLKRQVQQAQLINQITQAIRGSLVLDEILQTTVNYLHEALNVSRCLIFRPNADNQLATHYVSEASLEGDSLIGVRCDCYCYYHSQLSQGEPLVISEINSSFPVEIQEAARECNVRAMMIMPLIYQQNYMGGITLNQCDRERQWTEDDVAFVKAIADHCAIAIHQANLYQQLQIELQERQKAEAALRSQKQFLQDVIDINPNLIFIKDWSGRFVLANQACADIVGLNVEQMLGKTDLELNPNQAEAEQFQKDDRQVMTTRKTKFISEETLTNVTGEVRWLQTVKKPILASDGQIQLLGVATDITERKCAEIALQELNSQLETKVAERTEQLHKIIKQLAEEIVEHQRTEAALKESENRFRNLVETTSDWVWEINENAVYTYASPKIREILGYEPEEVLGKTPFDLMPPHEAKQILNAFQPIMMAQRPFTCLENTNIHKDGHIVILETSGSPIFDEYGIFKGYRGIDRDITERKRAEASLQESQAQFQAILDNSPAVIYVHNNQNRYILINRRYETLFNRKKEEVIGKNLHEFWPPEIAEKFVANNRKVWEEGIAIHTEEVAPHEDGLHTYLTVKFPLKNSDGVMYAMCGISTDITDRKRAEKALQESQAKFQKLAANVPGMIYQYVLHPDGSHDFPYISPGGIQIWEVEPEAMQSNPQLSFDLIHPEDLPSLIKSTEISAQSLEPWQWEGRIITPSGNIKWVQGISRPEIQANGDILWDGLLVDISDRKLAEAALSESERRLRIALNAANMGTWDWEIQTSKITWSEQTERIFGFTSGTFPGDYQDYYNLIHPSDRHYLTTALSHSIQQKTPYNLEHRIILPDGSIRWIASKGDVICNQLGQTVGISGVVMDITERRQAEAALRESEYKLRTIVENCNDAIFLKDKEGRYQFINPIGAKILQRPVEEILGKRDDDLFTPETGNYIRELDYTIMMSGITWTYEESGEVNGKKYTFLSTKSPYISSEGEPIGLVGVCRDITESKEIEEKMRRQIAAVEAASDGIGIINAAGEYIYLNQSHVNIFGYESASELIGKSWQELYSNEEIEILEREVIPIVWQQGKWQGEITAKKRDRTTFTEELSLTLTPDGGLICVCRDITERKGIEETLRLRDRAIAASKNGIVIIDAKIPNQPIIYVNSAFEQITGYTAAEVLGKNCRFLQGKESKQPELERLRTAIRQGENCTVILRNYRKDGSLFWNELSISPIYDDNGILTHFLGVQTDITERKQSEEELRATTSRLSTLIENLQLGILVKDESDLVVLVNQAFCDIFNIPIVPAALIGADFSDFATTYQHSFTNPELFIQRHQEILQFQQVTTNEEISMADGRILERDYAPIFVQGKYKGHLWMYRDITERKKAESEIRTSLKEKELLLKEIHHRVKNNLQVISSLLKLQSSYIKDEEALVLFTESYNRVRSMALIHEKLYQSKGLARIDAVDYIRDLTDNLFRSYNVAANFITLNLQVEHIELDIDTAIPCGLIINELVSNALKYAFVDREKGELLISFSCQEESQEITLVISDNGIGLPPDFDITEIESLGLQLVYNLTDQLDGNIEICSEQGAKFTITFINRSAKEK</sequence>
<evidence type="ECO:0000259" key="11">
    <source>
        <dbReference type="PROSITE" id="PS51371"/>
    </source>
</evidence>
<evidence type="ECO:0000313" key="12">
    <source>
        <dbReference type="EMBL" id="MFB2837028.1"/>
    </source>
</evidence>
<feature type="domain" description="PAS" evidence="9">
    <location>
        <begin position="1215"/>
        <end position="1285"/>
    </location>
</feature>
<dbReference type="PROSITE" id="PS51371">
    <property type="entry name" value="CBS"/>
    <property type="match status" value="2"/>
</dbReference>
<dbReference type="Pfam" id="PF12860">
    <property type="entry name" value="PAS_7"/>
    <property type="match status" value="1"/>
</dbReference>
<feature type="coiled-coil region" evidence="7">
    <location>
        <begin position="655"/>
        <end position="714"/>
    </location>
</feature>
<feature type="domain" description="PAS" evidence="9">
    <location>
        <begin position="1454"/>
        <end position="1527"/>
    </location>
</feature>
<feature type="coiled-coil region" evidence="7">
    <location>
        <begin position="324"/>
        <end position="362"/>
    </location>
</feature>
<feature type="domain" description="PAC" evidence="10">
    <location>
        <begin position="1162"/>
        <end position="1214"/>
    </location>
</feature>
<dbReference type="InterPro" id="IPR001610">
    <property type="entry name" value="PAC"/>
</dbReference>
<dbReference type="InterPro" id="IPR003594">
    <property type="entry name" value="HATPase_dom"/>
</dbReference>
<dbReference type="InterPro" id="IPR000700">
    <property type="entry name" value="PAS-assoc_C"/>
</dbReference>
<dbReference type="Gene3D" id="3.10.580.10">
    <property type="entry name" value="CBS-domain"/>
    <property type="match status" value="2"/>
</dbReference>
<feature type="domain" description="PAS" evidence="9">
    <location>
        <begin position="538"/>
        <end position="617"/>
    </location>
</feature>
<dbReference type="InterPro" id="IPR005467">
    <property type="entry name" value="His_kinase_dom"/>
</dbReference>
<dbReference type="Pfam" id="PF07568">
    <property type="entry name" value="HisKA_2"/>
    <property type="match status" value="1"/>
</dbReference>
<dbReference type="Gene3D" id="2.10.70.100">
    <property type="match status" value="1"/>
</dbReference>
<evidence type="ECO:0000259" key="9">
    <source>
        <dbReference type="PROSITE" id="PS50112"/>
    </source>
</evidence>
<dbReference type="InterPro" id="IPR035965">
    <property type="entry name" value="PAS-like_dom_sf"/>
</dbReference>
<feature type="domain" description="PAS" evidence="9">
    <location>
        <begin position="831"/>
        <end position="901"/>
    </location>
</feature>
<feature type="domain" description="CBS" evidence="11">
    <location>
        <begin position="111"/>
        <end position="171"/>
    </location>
</feature>
<dbReference type="Pfam" id="PF13426">
    <property type="entry name" value="PAS_9"/>
    <property type="match status" value="2"/>
</dbReference>
<dbReference type="PANTHER" id="PTHR43304:SF1">
    <property type="entry name" value="PAC DOMAIN-CONTAINING PROTEIN"/>
    <property type="match status" value="1"/>
</dbReference>
<dbReference type="InterPro" id="IPR052162">
    <property type="entry name" value="Sensor_kinase/Photoreceptor"/>
</dbReference>
<dbReference type="RefSeq" id="WP_413279389.1">
    <property type="nucleotide sequence ID" value="NZ_JBHFNT010000194.1"/>
</dbReference>
<dbReference type="SMART" id="SM00065">
    <property type="entry name" value="GAF"/>
    <property type="match status" value="1"/>
</dbReference>
<keyword evidence="4" id="KW-0808">Transferase</keyword>
<evidence type="ECO:0000256" key="4">
    <source>
        <dbReference type="ARBA" id="ARBA00022679"/>
    </source>
</evidence>
<feature type="domain" description="PAC" evidence="10">
    <location>
        <begin position="1035"/>
        <end position="1086"/>
    </location>
</feature>
<dbReference type="InterPro" id="IPR011495">
    <property type="entry name" value="Sig_transdc_His_kin_sub2_dim/P"/>
</dbReference>
<dbReference type="Gene3D" id="3.30.450.40">
    <property type="match status" value="1"/>
</dbReference>
<dbReference type="InterPro" id="IPR003018">
    <property type="entry name" value="GAF"/>
</dbReference>
<reference evidence="12 13" key="1">
    <citation type="submission" date="2024-09" db="EMBL/GenBank/DDBJ databases">
        <title>Floridaenema gen nov. (Aerosakkonemataceae, Aerosakkonematales ord. nov., Cyanobacteria) from benthic tropical and subtropical fresh waters, with the description of four new species.</title>
        <authorList>
            <person name="Moretto J.A."/>
            <person name="Berthold D.E."/>
            <person name="Lefler F.W."/>
            <person name="Huang I.-S."/>
            <person name="Laughinghouse H. IV."/>
        </authorList>
    </citation>
    <scope>NUCLEOTIDE SEQUENCE [LARGE SCALE GENOMIC DNA]</scope>
    <source>
        <strain evidence="12 13">BLCC-F167</strain>
    </source>
</reference>
<feature type="domain" description="PAC" evidence="10">
    <location>
        <begin position="613"/>
        <end position="664"/>
    </location>
</feature>
<dbReference type="InterPro" id="IPR029016">
    <property type="entry name" value="GAF-like_dom_sf"/>
</dbReference>
<evidence type="ECO:0000313" key="13">
    <source>
        <dbReference type="Proteomes" id="UP001576780"/>
    </source>
</evidence>
<evidence type="ECO:0000259" key="8">
    <source>
        <dbReference type="PROSITE" id="PS50109"/>
    </source>
</evidence>
<dbReference type="PROSITE" id="PS50113">
    <property type="entry name" value="PAC"/>
    <property type="match status" value="7"/>
</dbReference>
<dbReference type="SUPFAM" id="SSF54631">
    <property type="entry name" value="CBS-domain pair"/>
    <property type="match status" value="2"/>
</dbReference>
<feature type="domain" description="PAC" evidence="10">
    <location>
        <begin position="778"/>
        <end position="830"/>
    </location>
</feature>
<feature type="domain" description="CBS" evidence="11">
    <location>
        <begin position="178"/>
        <end position="238"/>
    </location>
</feature>
<dbReference type="SUPFAM" id="SSF55785">
    <property type="entry name" value="PYP-like sensor domain (PAS domain)"/>
    <property type="match status" value="9"/>
</dbReference>
<dbReference type="InterPro" id="IPR000644">
    <property type="entry name" value="CBS_dom"/>
</dbReference>
<feature type="domain" description="PAS" evidence="9">
    <location>
        <begin position="704"/>
        <end position="774"/>
    </location>
</feature>
<keyword evidence="3" id="KW-0597">Phosphoprotein</keyword>
<feature type="domain" description="PAC" evidence="10">
    <location>
        <begin position="1530"/>
        <end position="1582"/>
    </location>
</feature>
<keyword evidence="6" id="KW-0129">CBS domain</keyword>
<dbReference type="PROSITE" id="PS50109">
    <property type="entry name" value="HIS_KIN"/>
    <property type="match status" value="1"/>
</dbReference>
<organism evidence="12 13">
    <name type="scientific">Floridaenema evergladense BLCC-F167</name>
    <dbReference type="NCBI Taxonomy" id="3153639"/>
    <lineage>
        <taxon>Bacteria</taxon>
        <taxon>Bacillati</taxon>
        <taxon>Cyanobacteriota</taxon>
        <taxon>Cyanophyceae</taxon>
        <taxon>Oscillatoriophycideae</taxon>
        <taxon>Aerosakkonematales</taxon>
        <taxon>Aerosakkonemataceae</taxon>
        <taxon>Floridanema</taxon>
        <taxon>Floridanema evergladense</taxon>
    </lineage>
</organism>
<dbReference type="Pfam" id="PF01590">
    <property type="entry name" value="GAF"/>
    <property type="match status" value="1"/>
</dbReference>
<evidence type="ECO:0000256" key="5">
    <source>
        <dbReference type="ARBA" id="ARBA00022777"/>
    </source>
</evidence>
<evidence type="ECO:0000256" key="6">
    <source>
        <dbReference type="PROSITE-ProRule" id="PRU00703"/>
    </source>
</evidence>
<dbReference type="PROSITE" id="PS50112">
    <property type="entry name" value="PAS"/>
    <property type="match status" value="6"/>
</dbReference>
<dbReference type="SMART" id="SM00116">
    <property type="entry name" value="CBS"/>
    <property type="match status" value="3"/>
</dbReference>
<dbReference type="Pfam" id="PF08447">
    <property type="entry name" value="PAS_3"/>
    <property type="match status" value="2"/>
</dbReference>
<comment type="caution">
    <text evidence="12">The sequence shown here is derived from an EMBL/GenBank/DDBJ whole genome shotgun (WGS) entry which is preliminary data.</text>
</comment>
<dbReference type="CDD" id="cd00130">
    <property type="entry name" value="PAS"/>
    <property type="match status" value="8"/>
</dbReference>
<evidence type="ECO:0000256" key="2">
    <source>
        <dbReference type="ARBA" id="ARBA00012438"/>
    </source>
</evidence>
<dbReference type="EC" id="2.7.13.3" evidence="2"/>
<feature type="domain" description="PAS" evidence="9">
    <location>
        <begin position="1087"/>
        <end position="1159"/>
    </location>
</feature>
<dbReference type="EMBL" id="JBHFNT010000194">
    <property type="protein sequence ID" value="MFB2837028.1"/>
    <property type="molecule type" value="Genomic_DNA"/>
</dbReference>
<gene>
    <name evidence="12" type="ORF">ACE1CA_21090</name>
</gene>
<dbReference type="SMART" id="SM00387">
    <property type="entry name" value="HATPase_c"/>
    <property type="match status" value="1"/>
</dbReference>
<feature type="domain" description="PAC" evidence="10">
    <location>
        <begin position="904"/>
        <end position="955"/>
    </location>
</feature>
<proteinExistence type="predicted"/>
<name>A0ABV4WPL1_9CYAN</name>
<evidence type="ECO:0000256" key="7">
    <source>
        <dbReference type="SAM" id="Coils"/>
    </source>
</evidence>
<dbReference type="PANTHER" id="PTHR43304">
    <property type="entry name" value="PHYTOCHROME-LIKE PROTEIN CPH1"/>
    <property type="match status" value="1"/>
</dbReference>
<dbReference type="InterPro" id="IPR013656">
    <property type="entry name" value="PAS_4"/>
</dbReference>
<dbReference type="Pfam" id="PF00571">
    <property type="entry name" value="CBS"/>
    <property type="match status" value="2"/>
</dbReference>
<dbReference type="InterPro" id="IPR036890">
    <property type="entry name" value="HATPase_C_sf"/>
</dbReference>
<dbReference type="Gene3D" id="3.30.450.20">
    <property type="entry name" value="PAS domain"/>
    <property type="match status" value="9"/>
</dbReference>
<feature type="domain" description="Histidine kinase" evidence="8">
    <location>
        <begin position="1826"/>
        <end position="1917"/>
    </location>
</feature>